<dbReference type="AlphaFoldDB" id="A0A1I5HV31"/>
<feature type="transmembrane region" description="Helical" evidence="2">
    <location>
        <begin position="30"/>
        <end position="50"/>
    </location>
</feature>
<keyword evidence="2" id="KW-1133">Transmembrane helix</keyword>
<evidence type="ECO:0000256" key="2">
    <source>
        <dbReference type="SAM" id="Phobius"/>
    </source>
</evidence>
<dbReference type="STRING" id="112413.SAMN05421854_10269"/>
<feature type="region of interest" description="Disordered" evidence="1">
    <location>
        <begin position="1"/>
        <end position="24"/>
    </location>
</feature>
<evidence type="ECO:0000256" key="1">
    <source>
        <dbReference type="SAM" id="MobiDB-lite"/>
    </source>
</evidence>
<organism evidence="3 4">
    <name type="scientific">Amycolatopsis rubida</name>
    <dbReference type="NCBI Taxonomy" id="112413"/>
    <lineage>
        <taxon>Bacteria</taxon>
        <taxon>Bacillati</taxon>
        <taxon>Actinomycetota</taxon>
        <taxon>Actinomycetes</taxon>
        <taxon>Pseudonocardiales</taxon>
        <taxon>Pseudonocardiaceae</taxon>
        <taxon>Amycolatopsis</taxon>
    </lineage>
</organism>
<dbReference type="RefSeq" id="WP_208865150.1">
    <property type="nucleotide sequence ID" value="NZ_FOWC01000002.1"/>
</dbReference>
<evidence type="ECO:0000313" key="4">
    <source>
        <dbReference type="Proteomes" id="UP000199137"/>
    </source>
</evidence>
<evidence type="ECO:0000313" key="3">
    <source>
        <dbReference type="EMBL" id="SFO51661.1"/>
    </source>
</evidence>
<protein>
    <submittedName>
        <fullName evidence="3">Uncharacterized protein</fullName>
    </submittedName>
</protein>
<accession>A0A1I5HV31</accession>
<dbReference type="EMBL" id="FOWC01000002">
    <property type="protein sequence ID" value="SFO51661.1"/>
    <property type="molecule type" value="Genomic_DNA"/>
</dbReference>
<keyword evidence="2" id="KW-0472">Membrane</keyword>
<reference evidence="3 4" key="1">
    <citation type="submission" date="2016-10" db="EMBL/GenBank/DDBJ databases">
        <authorList>
            <person name="de Groot N.N."/>
        </authorList>
    </citation>
    <scope>NUCLEOTIDE SEQUENCE [LARGE SCALE GENOMIC DNA]</scope>
    <source>
        <strain evidence="3 4">DSM 44637</strain>
    </source>
</reference>
<proteinExistence type="predicted"/>
<sequence>MTEPQAFATRAEPESGGGPRRRGLRTRLGTTRVMVSAAILVLCLLAPRYASHVSGTDPDIRSCRSWRGANGIPAARGSR</sequence>
<keyword evidence="2" id="KW-0812">Transmembrane</keyword>
<gene>
    <name evidence="3" type="ORF">SAMN05421854_10269</name>
</gene>
<dbReference type="Proteomes" id="UP000199137">
    <property type="component" value="Unassembled WGS sequence"/>
</dbReference>
<name>A0A1I5HV31_9PSEU</name>